<proteinExistence type="predicted"/>
<reference evidence="1 2" key="1">
    <citation type="submission" date="2018-10" db="EMBL/GenBank/DDBJ databases">
        <title>Phylogenomics of Brevibacillus.</title>
        <authorList>
            <person name="Dunlap C."/>
        </authorList>
    </citation>
    <scope>NUCLEOTIDE SEQUENCE [LARGE SCALE GENOMIC DNA]</scope>
    <source>
        <strain evidence="1 2">JCM 15774</strain>
    </source>
</reference>
<dbReference type="AlphaFoldDB" id="A0A3M8DDL7"/>
<name>A0A3M8DDL7_9BACL</name>
<comment type="caution">
    <text evidence="1">The sequence shown here is derived from an EMBL/GenBank/DDBJ whole genome shotgun (WGS) entry which is preliminary data.</text>
</comment>
<dbReference type="RefSeq" id="WP_122923952.1">
    <property type="nucleotide sequence ID" value="NZ_RHHU01000007.1"/>
</dbReference>
<sequence length="139" mass="15575">MRLSVTVKSIGKRKNALSRIPVELQPSPQTLRELISVLVEWNVRGLQERQQQLSLVPYLTEGEVQERAESGKVGFGAIYNDAAPDITKAIDTAILAFEDGLYRVFICEQEVESLDVPLSLKEDDDVVLIRFTMLAGSLW</sequence>
<keyword evidence="2" id="KW-1185">Reference proteome</keyword>
<gene>
    <name evidence="1" type="ORF">EDM59_12850</name>
</gene>
<dbReference type="EMBL" id="RHHU01000007">
    <property type="protein sequence ID" value="RNB85287.1"/>
    <property type="molecule type" value="Genomic_DNA"/>
</dbReference>
<organism evidence="1 2">
    <name type="scientific">Brevibacillus nitrificans</name>
    <dbReference type="NCBI Taxonomy" id="651560"/>
    <lineage>
        <taxon>Bacteria</taxon>
        <taxon>Bacillati</taxon>
        <taxon>Bacillota</taxon>
        <taxon>Bacilli</taxon>
        <taxon>Bacillales</taxon>
        <taxon>Paenibacillaceae</taxon>
        <taxon>Brevibacillus</taxon>
    </lineage>
</organism>
<accession>A0A3M8DDL7</accession>
<evidence type="ECO:0000313" key="2">
    <source>
        <dbReference type="Proteomes" id="UP000269573"/>
    </source>
</evidence>
<dbReference type="Proteomes" id="UP000269573">
    <property type="component" value="Unassembled WGS sequence"/>
</dbReference>
<evidence type="ECO:0000313" key="1">
    <source>
        <dbReference type="EMBL" id="RNB85287.1"/>
    </source>
</evidence>
<protein>
    <submittedName>
        <fullName evidence="1">Uncharacterized protein</fullName>
    </submittedName>
</protein>